<dbReference type="PANTHER" id="PTHR10219">
    <property type="entry name" value="GLYCOLIPID TRANSFER PROTEIN-RELATED"/>
    <property type="match status" value="1"/>
</dbReference>
<name>A0A7D9CXY4_DEKBR</name>
<dbReference type="AlphaFoldDB" id="A0A7D9CXY4"/>
<dbReference type="InterPro" id="IPR014830">
    <property type="entry name" value="Glycolipid_transfer_prot_dom"/>
</dbReference>
<organism evidence="3 4">
    <name type="scientific">Dekkera bruxellensis</name>
    <name type="common">Brettanomyces custersii</name>
    <dbReference type="NCBI Taxonomy" id="5007"/>
    <lineage>
        <taxon>Eukaryota</taxon>
        <taxon>Fungi</taxon>
        <taxon>Dikarya</taxon>
        <taxon>Ascomycota</taxon>
        <taxon>Saccharomycotina</taxon>
        <taxon>Pichiomycetes</taxon>
        <taxon>Pichiales</taxon>
        <taxon>Pichiaceae</taxon>
        <taxon>Brettanomyces</taxon>
    </lineage>
</organism>
<evidence type="ECO:0000259" key="2">
    <source>
        <dbReference type="Pfam" id="PF08718"/>
    </source>
</evidence>
<dbReference type="GO" id="GO:0005829">
    <property type="term" value="C:cytosol"/>
    <property type="evidence" value="ECO:0007669"/>
    <property type="project" value="TreeGrafter"/>
</dbReference>
<dbReference type="GO" id="GO:1902387">
    <property type="term" value="F:ceramide 1-phosphate binding"/>
    <property type="evidence" value="ECO:0007669"/>
    <property type="project" value="TreeGrafter"/>
</dbReference>
<dbReference type="EMBL" id="CABFWN010000002">
    <property type="protein sequence ID" value="VUG17659.1"/>
    <property type="molecule type" value="Genomic_DNA"/>
</dbReference>
<accession>A0A7D9CXY4</accession>
<dbReference type="SUPFAM" id="SSF110004">
    <property type="entry name" value="Glycolipid transfer protein, GLTP"/>
    <property type="match status" value="1"/>
</dbReference>
<gene>
    <name evidence="3" type="ORF">DEBR0S2_13146G</name>
</gene>
<feature type="domain" description="Glycolipid transfer protein" evidence="2">
    <location>
        <begin position="25"/>
        <end position="164"/>
    </location>
</feature>
<evidence type="ECO:0000313" key="4">
    <source>
        <dbReference type="Proteomes" id="UP000478008"/>
    </source>
</evidence>
<keyword evidence="1" id="KW-0813">Transport</keyword>
<protein>
    <submittedName>
        <fullName evidence="3">DEBR0S2_13146g1_1</fullName>
    </submittedName>
</protein>
<evidence type="ECO:0000313" key="3">
    <source>
        <dbReference type="EMBL" id="VUG17659.1"/>
    </source>
</evidence>
<dbReference type="GO" id="GO:1902388">
    <property type="term" value="F:ceramide 1-phosphate transfer activity"/>
    <property type="evidence" value="ECO:0007669"/>
    <property type="project" value="TreeGrafter"/>
</dbReference>
<dbReference type="GO" id="GO:0016020">
    <property type="term" value="C:membrane"/>
    <property type="evidence" value="ECO:0007669"/>
    <property type="project" value="TreeGrafter"/>
</dbReference>
<dbReference type="InterPro" id="IPR036497">
    <property type="entry name" value="GLTP_sf"/>
</dbReference>
<dbReference type="Gene3D" id="1.10.3520.10">
    <property type="entry name" value="Glycolipid transfer protein"/>
    <property type="match status" value="1"/>
</dbReference>
<keyword evidence="4" id="KW-1185">Reference proteome</keyword>
<evidence type="ECO:0000256" key="1">
    <source>
        <dbReference type="ARBA" id="ARBA00022448"/>
    </source>
</evidence>
<dbReference type="FunFam" id="1.10.3520.10:FF:000001">
    <property type="entry name" value="Pleckstrin domain-containing family A member 8"/>
    <property type="match status" value="1"/>
</dbReference>
<dbReference type="Proteomes" id="UP000478008">
    <property type="component" value="Unassembled WGS sequence"/>
</dbReference>
<sequence>MSDKTFFDEMKRSFKDIPVDEHNQISTREFLEASSSLVKLFDLLGSAAFQVVVNDMNGNITKIQKRLAQDPEHSKTLQGMVLEETKDGGKKMGTQALLWLSRGLQFTEAAMRETLDHPEKEMTETFTTAYKGTLIKYHSMFVRPIFKLAMKACPYRKDFFAKLGKDQEKVSEQIREWVKALAGIVKIIMNFYASGNYGRGL</sequence>
<dbReference type="PANTHER" id="PTHR10219:SF25">
    <property type="entry name" value="PLECKSTRIN HOMOLOGY DOMAIN-CONTAINING FAMILY A MEMBER 8"/>
    <property type="match status" value="1"/>
</dbReference>
<proteinExistence type="predicted"/>
<reference evidence="3 4" key="1">
    <citation type="submission" date="2019-07" db="EMBL/GenBank/DDBJ databases">
        <authorList>
            <person name="Friedrich A."/>
            <person name="Schacherer J."/>
        </authorList>
    </citation>
    <scope>NUCLEOTIDE SEQUENCE [LARGE SCALE GENOMIC DNA]</scope>
</reference>
<dbReference type="Pfam" id="PF08718">
    <property type="entry name" value="GLTP"/>
    <property type="match status" value="1"/>
</dbReference>